<dbReference type="RefSeq" id="WP_216631968.1">
    <property type="nucleotide sequence ID" value="NZ_JAHLQN010000001.1"/>
</dbReference>
<evidence type="ECO:0000259" key="2">
    <source>
        <dbReference type="Pfam" id="PF00326"/>
    </source>
</evidence>
<dbReference type="Proteomes" id="UP000787672">
    <property type="component" value="Unassembled WGS sequence"/>
</dbReference>
<keyword evidence="1" id="KW-0378">Hydrolase</keyword>
<accession>A0ABS6F8J3</accession>
<dbReference type="PANTHER" id="PTHR42776">
    <property type="entry name" value="SERINE PEPTIDASE S9 FAMILY MEMBER"/>
    <property type="match status" value="1"/>
</dbReference>
<name>A0ABS6F8J3_9FIRM</name>
<comment type="caution">
    <text evidence="3">The sequence shown here is derived from an EMBL/GenBank/DDBJ whole genome shotgun (WGS) entry which is preliminary data.</text>
</comment>
<evidence type="ECO:0000313" key="3">
    <source>
        <dbReference type="EMBL" id="MBU5626487.1"/>
    </source>
</evidence>
<evidence type="ECO:0000313" key="4">
    <source>
        <dbReference type="Proteomes" id="UP000787672"/>
    </source>
</evidence>
<keyword evidence="4" id="KW-1185">Reference proteome</keyword>
<dbReference type="InterPro" id="IPR001375">
    <property type="entry name" value="Peptidase_S9_cat"/>
</dbReference>
<sequence length="666" mass="75371">MQTIKCEDFLNYRFFSALEMAPDGRSAVFCLSQAVKEKNGYDSALWRYTRDDNGIAPIGGTESARSFCYLDPDRILFPTPGDKQDRDYVGRGGWLTIFAEKNLKTQECREAFRVPLKGATARLVHPNLFLLSCVRDNARPNIEAMAEEERNAALEKWKEEEDFEICDELPFLSDGRGFINKKRHTLYLYDTQKQELSELTERDFEAAHCALSAEGRYIAFSGVSYDRYYVRQHGIYLYDTETRKTSTLLTPGSYQIMGLDFLGEELVVAASPWNGEGPFPNHNLYTLPLTGGAMRLRHTHSREDFGSKTCSDCRYGAGTTFRVSDGYLYYFTTCDTAAYINRWKPGQQPERLNGEEFIPDSLAVGSGTLLATGTADGLQELFSMEDDGPRRISEVNAEALKDKAVSRPRKYQFRDRDNFLVSGFVIEPVGYDPKKTYPGILEIHGGPRAAFTAGFFHEMQYLAGKGYFVFFCNPRGSAGNGEAFADIRGHRGSADFMDVMEWTDFVLEQYPAIDPERLGVMGGSYGGYLTNWCITHTRRFHAAVSMRSISNITGDFGATDFGVWGTPGVYGGTPWNHEERLREQSPYTYAMNVTTPTLFLHSFEDFRCSLSGAMQMYSALQIKGVPTRMCLFRRSSHELSRSGAPRSRIRRLKELSGWVDRYLTEE</sequence>
<dbReference type="Pfam" id="PF00326">
    <property type="entry name" value="Peptidase_S9"/>
    <property type="match status" value="1"/>
</dbReference>
<gene>
    <name evidence="3" type="ORF">KQI82_06085</name>
</gene>
<protein>
    <submittedName>
        <fullName evidence="3">S9 family peptidase</fullName>
    </submittedName>
</protein>
<dbReference type="PANTHER" id="PTHR42776:SF27">
    <property type="entry name" value="DIPEPTIDYL PEPTIDASE FAMILY MEMBER 6"/>
    <property type="match status" value="1"/>
</dbReference>
<evidence type="ECO:0000256" key="1">
    <source>
        <dbReference type="ARBA" id="ARBA00022801"/>
    </source>
</evidence>
<dbReference type="EMBL" id="JAHLQN010000001">
    <property type="protein sequence ID" value="MBU5626487.1"/>
    <property type="molecule type" value="Genomic_DNA"/>
</dbReference>
<organism evidence="3 4">
    <name type="scientific">Dysosmobacter acutus</name>
    <dbReference type="NCBI Taxonomy" id="2841504"/>
    <lineage>
        <taxon>Bacteria</taxon>
        <taxon>Bacillati</taxon>
        <taxon>Bacillota</taxon>
        <taxon>Clostridia</taxon>
        <taxon>Eubacteriales</taxon>
        <taxon>Oscillospiraceae</taxon>
        <taxon>Dysosmobacter</taxon>
    </lineage>
</organism>
<proteinExistence type="predicted"/>
<feature type="domain" description="Peptidase S9 prolyl oligopeptidase catalytic" evidence="2">
    <location>
        <begin position="455"/>
        <end position="664"/>
    </location>
</feature>
<reference evidence="3 4" key="1">
    <citation type="submission" date="2021-06" db="EMBL/GenBank/DDBJ databases">
        <authorList>
            <person name="Sun Q."/>
            <person name="Li D."/>
        </authorList>
    </citation>
    <scope>NUCLEOTIDE SEQUENCE [LARGE SCALE GENOMIC DNA]</scope>
    <source>
        <strain evidence="3 4">MSJ-2</strain>
    </source>
</reference>